<dbReference type="InterPro" id="IPR007696">
    <property type="entry name" value="DNA_mismatch_repair_MutS_core"/>
</dbReference>
<evidence type="ECO:0000256" key="5">
    <source>
        <dbReference type="ARBA" id="ARBA00022840"/>
    </source>
</evidence>
<evidence type="ECO:0000256" key="2">
    <source>
        <dbReference type="ARBA" id="ARBA00021982"/>
    </source>
</evidence>
<dbReference type="SMART" id="SM00534">
    <property type="entry name" value="MUTSac"/>
    <property type="match status" value="1"/>
</dbReference>
<organism evidence="13 15">
    <name type="scientific">Enterocloster clostridioformis</name>
    <dbReference type="NCBI Taxonomy" id="1531"/>
    <lineage>
        <taxon>Bacteria</taxon>
        <taxon>Bacillati</taxon>
        <taxon>Bacillota</taxon>
        <taxon>Clostridia</taxon>
        <taxon>Lachnospirales</taxon>
        <taxon>Lachnospiraceae</taxon>
        <taxon>Enterocloster</taxon>
    </lineage>
</organism>
<evidence type="ECO:0000256" key="6">
    <source>
        <dbReference type="ARBA" id="ARBA00023125"/>
    </source>
</evidence>
<dbReference type="PANTHER" id="PTHR11361">
    <property type="entry name" value="DNA MISMATCH REPAIR PROTEIN MUTS FAMILY MEMBER"/>
    <property type="match status" value="1"/>
</dbReference>
<dbReference type="GO" id="GO:0140664">
    <property type="term" value="F:ATP-dependent DNA damage sensor activity"/>
    <property type="evidence" value="ECO:0007669"/>
    <property type="project" value="InterPro"/>
</dbReference>
<evidence type="ECO:0000256" key="8">
    <source>
        <dbReference type="ARBA" id="ARBA00024647"/>
    </source>
</evidence>
<dbReference type="InterPro" id="IPR005748">
    <property type="entry name" value="DNA_mismatch_repair_MutS"/>
</dbReference>
<dbReference type="Pfam" id="PF00488">
    <property type="entry name" value="MutS_V"/>
    <property type="match status" value="1"/>
</dbReference>
<dbReference type="Pfam" id="PF01624">
    <property type="entry name" value="MutS_I"/>
    <property type="match status" value="1"/>
</dbReference>
<dbReference type="SUPFAM" id="SSF55271">
    <property type="entry name" value="DNA repair protein MutS, domain I"/>
    <property type="match status" value="1"/>
</dbReference>
<dbReference type="EMBL" id="UAVW01000016">
    <property type="protein sequence ID" value="SQB15029.1"/>
    <property type="molecule type" value="Genomic_DNA"/>
</dbReference>
<dbReference type="InterPro" id="IPR045076">
    <property type="entry name" value="MutS"/>
</dbReference>
<dbReference type="GO" id="GO:0030983">
    <property type="term" value="F:mismatched DNA binding"/>
    <property type="evidence" value="ECO:0007669"/>
    <property type="project" value="InterPro"/>
</dbReference>
<dbReference type="InterPro" id="IPR027417">
    <property type="entry name" value="P-loop_NTPase"/>
</dbReference>
<dbReference type="Gene3D" id="3.40.1170.10">
    <property type="entry name" value="DNA repair protein MutS, domain I"/>
    <property type="match status" value="1"/>
</dbReference>
<name>A0A174GVY7_9FIRM</name>
<dbReference type="SMART" id="SM00533">
    <property type="entry name" value="MUTSd"/>
    <property type="match status" value="1"/>
</dbReference>
<sequence length="890" mass="100571">MIDLSQLSPMMQHYMETKKEYPDCILFYRLGDFYEMFFDDALTVSKELEITLTGKDCGLSERAPMCGVPFHAVDSYLYRLVQKGYKVAIAEQMEDPKQAKGLVKREVIRVVTPGTITSSQVLDETKNNYLMGIVYMDGIYGISTADISTGDFMVTEVDSERELFDEINKFSPSEIICNNALYMSGVDMDELKNRYQVVITALDSRFFGEESCRRILMEHFKVGALVGLGLEDYATGIIAAGAVMQYIYETQKSTLEHITTVTPYSTGQYMVIDTSTRRNLELVETMREKQKRGTLLWVLDKTKTAMGARLLRACIEQPLIHRDEIIRRQNAVEELNMNYISREEICEYLNPIYDLERLIGRISYKTANPRDLIAFRSSLEMLPYIKQILGEFNSELLAEFGRELDPLQDIFRLIGDAIVEEPPITVREGGIIKDGYNQEADKLRQAKTEGKNWLAELEAKEKEKTGIKTLKVKFNKVFGYYFEVTNSFKDQVPDYYIRKQTLTNAERFTTDELKQLEDIIMGAEEKLVSLEYDLFCEVRDKIGAEVIRIQKTAKSIAGIDVFCSLSVVATRRNYVKPSINDKGVIQIKNGRHPVVEQMMRDDMFVANDTFLDNGKNRLSVITGPNMAGKSTYMRQVALIVLMAQLGSFVPAQEADIGICDRIFTRVGASDDLASGQSTFMVEMTEVANILRNATRNSLLVLDEIGRGTSTFDGLSIAWAVIEHISNSKLLGAKTLFATHYHELTELEGTIAGVKNYCIAVKEQGDDIVFLRKIVRGGADKSYGIQVAKLAGVPDSVIARAKEIAEELSDADITARAKEIAEISSNITQHKAVPKPDEVDMQQLSFFDTVKDDDIIRELDSLELSTMTPLDAMNTLYRLQTKLKNRWKETG</sequence>
<dbReference type="NCBIfam" id="NF003810">
    <property type="entry name" value="PRK05399.1"/>
    <property type="match status" value="1"/>
</dbReference>
<dbReference type="GO" id="GO:0003684">
    <property type="term" value="F:damaged DNA binding"/>
    <property type="evidence" value="ECO:0007669"/>
    <property type="project" value="UniProtKB-UniRule"/>
</dbReference>
<dbReference type="AlphaFoldDB" id="A0A174GVY7"/>
<gene>
    <name evidence="13" type="primary">mutS_1</name>
    <name evidence="9 14" type="synonym">mutS</name>
    <name evidence="13" type="ORF">ERS852480_01593</name>
    <name evidence="14" type="ORF">NCTC11224_04084</name>
</gene>
<keyword evidence="4 9" id="KW-0227">DNA damage</keyword>
<dbReference type="SUPFAM" id="SSF48334">
    <property type="entry name" value="DNA repair protein MutS, domain III"/>
    <property type="match status" value="1"/>
</dbReference>
<evidence type="ECO:0000313" key="15">
    <source>
        <dbReference type="Proteomes" id="UP000095512"/>
    </source>
</evidence>
<dbReference type="SUPFAM" id="SSF52540">
    <property type="entry name" value="P-loop containing nucleoside triphosphate hydrolases"/>
    <property type="match status" value="1"/>
</dbReference>
<dbReference type="FunFam" id="1.10.1420.10:FF:000001">
    <property type="entry name" value="DNA mismatch repair protein MutS"/>
    <property type="match status" value="1"/>
</dbReference>
<feature type="domain" description="DNA mismatch repair proteins mutS family" evidence="12">
    <location>
        <begin position="697"/>
        <end position="713"/>
    </location>
</feature>
<dbReference type="SUPFAM" id="SSF53150">
    <property type="entry name" value="DNA repair protein MutS, domain II"/>
    <property type="match status" value="1"/>
</dbReference>
<dbReference type="Proteomes" id="UP000095512">
    <property type="component" value="Unassembled WGS sequence"/>
</dbReference>
<dbReference type="Gene3D" id="1.10.1420.10">
    <property type="match status" value="2"/>
</dbReference>
<feature type="coiled-coil region" evidence="11">
    <location>
        <begin position="506"/>
        <end position="533"/>
    </location>
</feature>
<dbReference type="Gene3D" id="3.40.50.300">
    <property type="entry name" value="P-loop containing nucleotide triphosphate hydrolases"/>
    <property type="match status" value="1"/>
</dbReference>
<proteinExistence type="inferred from homology"/>
<evidence type="ECO:0000313" key="14">
    <source>
        <dbReference type="EMBL" id="SQB15029.1"/>
    </source>
</evidence>
<dbReference type="Pfam" id="PF05190">
    <property type="entry name" value="MutS_IV"/>
    <property type="match status" value="1"/>
</dbReference>
<dbReference type="GO" id="GO:0006298">
    <property type="term" value="P:mismatch repair"/>
    <property type="evidence" value="ECO:0007669"/>
    <property type="project" value="UniProtKB-UniRule"/>
</dbReference>
<dbReference type="GO" id="GO:0005524">
    <property type="term" value="F:ATP binding"/>
    <property type="evidence" value="ECO:0007669"/>
    <property type="project" value="UniProtKB-UniRule"/>
</dbReference>
<dbReference type="InterPro" id="IPR036187">
    <property type="entry name" value="DNA_mismatch_repair_MutS_sf"/>
</dbReference>
<dbReference type="CDD" id="cd03284">
    <property type="entry name" value="ABC_MutS1"/>
    <property type="match status" value="1"/>
</dbReference>
<dbReference type="Proteomes" id="UP000251853">
    <property type="component" value="Unassembled WGS sequence"/>
</dbReference>
<dbReference type="NCBIfam" id="TIGR01070">
    <property type="entry name" value="mutS1"/>
    <property type="match status" value="1"/>
</dbReference>
<keyword evidence="6 9" id="KW-0238">DNA-binding</keyword>
<dbReference type="GO" id="GO:0005829">
    <property type="term" value="C:cytosol"/>
    <property type="evidence" value="ECO:0007669"/>
    <property type="project" value="TreeGrafter"/>
</dbReference>
<keyword evidence="7 9" id="KW-0234">DNA repair</keyword>
<keyword evidence="11" id="KW-0175">Coiled coil</keyword>
<keyword evidence="3 9" id="KW-0547">Nucleotide-binding</keyword>
<evidence type="ECO:0000259" key="12">
    <source>
        <dbReference type="PROSITE" id="PS00486"/>
    </source>
</evidence>
<evidence type="ECO:0000313" key="13">
    <source>
        <dbReference type="EMBL" id="CUO66111.1"/>
    </source>
</evidence>
<reference evidence="14 16" key="2">
    <citation type="submission" date="2018-06" db="EMBL/GenBank/DDBJ databases">
        <authorList>
            <consortium name="Pathogen Informatics"/>
            <person name="Doyle S."/>
        </authorList>
    </citation>
    <scope>NUCLEOTIDE SEQUENCE [LARGE SCALE GENOMIC DNA]</scope>
    <source>
        <strain evidence="14 16">NCTC11224</strain>
    </source>
</reference>
<evidence type="ECO:0000256" key="3">
    <source>
        <dbReference type="ARBA" id="ARBA00022741"/>
    </source>
</evidence>
<evidence type="ECO:0000256" key="11">
    <source>
        <dbReference type="SAM" id="Coils"/>
    </source>
</evidence>
<dbReference type="Pfam" id="PF05188">
    <property type="entry name" value="MutS_II"/>
    <property type="match status" value="1"/>
</dbReference>
<dbReference type="InterPro" id="IPR036678">
    <property type="entry name" value="MutS_con_dom_sf"/>
</dbReference>
<reference evidence="13 15" key="1">
    <citation type="submission" date="2015-09" db="EMBL/GenBank/DDBJ databases">
        <authorList>
            <consortium name="Pathogen Informatics"/>
        </authorList>
    </citation>
    <scope>NUCLEOTIDE SEQUENCE [LARGE SCALE GENOMIC DNA]</scope>
    <source>
        <strain evidence="13 15">2789STDY5834865</strain>
    </source>
</reference>
<evidence type="ECO:0000256" key="4">
    <source>
        <dbReference type="ARBA" id="ARBA00022763"/>
    </source>
</evidence>
<dbReference type="InterPro" id="IPR007861">
    <property type="entry name" value="DNA_mismatch_repair_MutS_clamp"/>
</dbReference>
<dbReference type="InterPro" id="IPR007695">
    <property type="entry name" value="DNA_mismatch_repair_MutS-lik_N"/>
</dbReference>
<dbReference type="InterPro" id="IPR017261">
    <property type="entry name" value="DNA_mismatch_repair_MutS/MSH"/>
</dbReference>
<accession>A0A174GVY7</accession>
<dbReference type="HAMAP" id="MF_00096">
    <property type="entry name" value="MutS"/>
    <property type="match status" value="1"/>
</dbReference>
<evidence type="ECO:0000256" key="7">
    <source>
        <dbReference type="ARBA" id="ARBA00023204"/>
    </source>
</evidence>
<dbReference type="EMBL" id="CZAB01000010">
    <property type="protein sequence ID" value="CUO66111.1"/>
    <property type="molecule type" value="Genomic_DNA"/>
</dbReference>
<dbReference type="FunFam" id="3.40.50.300:FF:001579">
    <property type="entry name" value="DNA mismatch repair protein MutS"/>
    <property type="match status" value="1"/>
</dbReference>
<comment type="similarity">
    <text evidence="1 9 10">Belongs to the DNA mismatch repair MutS family.</text>
</comment>
<feature type="binding site" evidence="9">
    <location>
        <begin position="623"/>
        <end position="630"/>
    </location>
    <ligand>
        <name>ATP</name>
        <dbReference type="ChEBI" id="CHEBI:30616"/>
    </ligand>
</feature>
<protein>
    <recommendedName>
        <fullName evidence="2 9">DNA mismatch repair protein MutS</fullName>
    </recommendedName>
</protein>
<evidence type="ECO:0000256" key="10">
    <source>
        <dbReference type="RuleBase" id="RU003756"/>
    </source>
</evidence>
<dbReference type="Pfam" id="PF05192">
    <property type="entry name" value="MutS_III"/>
    <property type="match status" value="1"/>
</dbReference>
<evidence type="ECO:0000313" key="16">
    <source>
        <dbReference type="Proteomes" id="UP000251853"/>
    </source>
</evidence>
<dbReference type="InterPro" id="IPR016151">
    <property type="entry name" value="DNA_mismatch_repair_MutS_N"/>
</dbReference>
<dbReference type="PROSITE" id="PS00486">
    <property type="entry name" value="DNA_MISMATCH_REPAIR_2"/>
    <property type="match status" value="1"/>
</dbReference>
<dbReference type="Gene3D" id="3.30.420.110">
    <property type="entry name" value="MutS, connector domain"/>
    <property type="match status" value="1"/>
</dbReference>
<keyword evidence="5 9" id="KW-0067">ATP-binding</keyword>
<dbReference type="InterPro" id="IPR007860">
    <property type="entry name" value="DNA_mmatch_repair_MutS_con_dom"/>
</dbReference>
<comment type="function">
    <text evidence="8 9">This protein is involved in the repair of mismatches in DNA. It is possible that it carries out the mismatch recognition step. This protein has a weak ATPase activity.</text>
</comment>
<dbReference type="PIRSF" id="PIRSF037677">
    <property type="entry name" value="DNA_mis_repair_Msh6"/>
    <property type="match status" value="1"/>
</dbReference>
<dbReference type="PANTHER" id="PTHR11361:SF34">
    <property type="entry name" value="DNA MISMATCH REPAIR PROTEIN MSH1, MITOCHONDRIAL"/>
    <property type="match status" value="1"/>
</dbReference>
<keyword evidence="16" id="KW-1185">Reference proteome</keyword>
<dbReference type="InterPro" id="IPR000432">
    <property type="entry name" value="DNA_mismatch_repair_MutS_C"/>
</dbReference>
<dbReference type="FunFam" id="3.40.1170.10:FF:000001">
    <property type="entry name" value="DNA mismatch repair protein MutS"/>
    <property type="match status" value="1"/>
</dbReference>
<evidence type="ECO:0000256" key="9">
    <source>
        <dbReference type="HAMAP-Rule" id="MF_00096"/>
    </source>
</evidence>
<evidence type="ECO:0000256" key="1">
    <source>
        <dbReference type="ARBA" id="ARBA00006271"/>
    </source>
</evidence>